<evidence type="ECO:0000313" key="4">
    <source>
        <dbReference type="Proteomes" id="UP000198641"/>
    </source>
</evidence>
<name>A0A1G7SR67_9GAMM</name>
<dbReference type="AlphaFoldDB" id="A0A1G7SR67"/>
<dbReference type="EMBL" id="FNCI01000007">
    <property type="protein sequence ID" value="SDG25461.1"/>
    <property type="molecule type" value="Genomic_DNA"/>
</dbReference>
<evidence type="ECO:0000256" key="1">
    <source>
        <dbReference type="SAM" id="MobiDB-lite"/>
    </source>
</evidence>
<accession>A0A1G7SR67</accession>
<organism evidence="3 4">
    <name type="scientific">Onishia taeanensis</name>
    <dbReference type="NCBI Taxonomy" id="284577"/>
    <lineage>
        <taxon>Bacteria</taxon>
        <taxon>Pseudomonadati</taxon>
        <taxon>Pseudomonadota</taxon>
        <taxon>Gammaproteobacteria</taxon>
        <taxon>Oceanospirillales</taxon>
        <taxon>Halomonadaceae</taxon>
        <taxon>Onishia</taxon>
    </lineage>
</organism>
<dbReference type="OrthoDB" id="9974156at2"/>
<reference evidence="3 4" key="1">
    <citation type="submission" date="2016-10" db="EMBL/GenBank/DDBJ databases">
        <authorList>
            <person name="de Groot N.N."/>
        </authorList>
    </citation>
    <scope>NUCLEOTIDE SEQUENCE [LARGE SCALE GENOMIC DNA]</scope>
    <source>
        <strain evidence="3 4">BH539</strain>
    </source>
</reference>
<evidence type="ECO:0000256" key="2">
    <source>
        <dbReference type="SAM" id="Phobius"/>
    </source>
</evidence>
<keyword evidence="2" id="KW-1133">Transmembrane helix</keyword>
<proteinExistence type="predicted"/>
<protein>
    <submittedName>
        <fullName evidence="3">Uncharacterized protein</fullName>
    </submittedName>
</protein>
<gene>
    <name evidence="3" type="ORF">SAMN05216571_10796</name>
</gene>
<feature type="compositionally biased region" description="Basic residues" evidence="1">
    <location>
        <begin position="1"/>
        <end position="16"/>
    </location>
</feature>
<evidence type="ECO:0000313" key="3">
    <source>
        <dbReference type="EMBL" id="SDG25461.1"/>
    </source>
</evidence>
<keyword evidence="2" id="KW-0812">Transmembrane</keyword>
<keyword evidence="4" id="KW-1185">Reference proteome</keyword>
<feature type="region of interest" description="Disordered" evidence="1">
    <location>
        <begin position="1"/>
        <end position="28"/>
    </location>
</feature>
<dbReference type="Proteomes" id="UP000198641">
    <property type="component" value="Unassembled WGS sequence"/>
</dbReference>
<dbReference type="RefSeq" id="WP_092525899.1">
    <property type="nucleotide sequence ID" value="NZ_FNCI01000007.1"/>
</dbReference>
<feature type="transmembrane region" description="Helical" evidence="2">
    <location>
        <begin position="43"/>
        <end position="66"/>
    </location>
</feature>
<sequence>MTTPKHRYQKPRHGATRRPTSTVSPRRLRPSLGGWLTDARLNVLVDIAMTTALIMVGLALAAKFFMP</sequence>
<keyword evidence="2" id="KW-0472">Membrane</keyword>